<dbReference type="EMBL" id="CP051775">
    <property type="protein sequence ID" value="QJE74716.1"/>
    <property type="molecule type" value="Genomic_DNA"/>
</dbReference>
<dbReference type="KEGG" id="acru:HHL28_00415"/>
<gene>
    <name evidence="1" type="ORF">HHL28_00415</name>
</gene>
<reference evidence="1" key="1">
    <citation type="submission" date="2020-04" db="EMBL/GenBank/DDBJ databases">
        <title>A desert anoxygenic phototrophic bacterium fixes CO2 using RubisCO under aerobic conditions.</title>
        <authorList>
            <person name="Tang K."/>
        </authorList>
    </citation>
    <scope>NUCLEOTIDE SEQUENCE [LARGE SCALE GENOMIC DNA]</scope>
    <source>
        <strain evidence="1">MIMtkB3</strain>
    </source>
</reference>
<dbReference type="AlphaFoldDB" id="A0A858RCR9"/>
<organism evidence="1 2">
    <name type="scientific">Aerophototrophica crusticola</name>
    <dbReference type="NCBI Taxonomy" id="1709002"/>
    <lineage>
        <taxon>Bacteria</taxon>
        <taxon>Pseudomonadati</taxon>
        <taxon>Pseudomonadota</taxon>
        <taxon>Alphaproteobacteria</taxon>
        <taxon>Rhodospirillales</taxon>
        <taxon>Rhodospirillaceae</taxon>
        <taxon>Aerophototrophica</taxon>
    </lineage>
</organism>
<evidence type="ECO:0000313" key="2">
    <source>
        <dbReference type="Proteomes" id="UP000501891"/>
    </source>
</evidence>
<evidence type="ECO:0000313" key="1">
    <source>
        <dbReference type="EMBL" id="QJE74716.1"/>
    </source>
</evidence>
<proteinExistence type="predicted"/>
<keyword evidence="2" id="KW-1185">Reference proteome</keyword>
<name>A0A858RCR9_9PROT</name>
<sequence>MTALPACGPSSDGDCCRPAVQRAYRELLAKGEPDRYCYEAAMTVYRWHHPETPPESADSIVTAWVAATDTRH</sequence>
<dbReference type="Proteomes" id="UP000501891">
    <property type="component" value="Chromosome"/>
</dbReference>
<protein>
    <submittedName>
        <fullName evidence="1">Uncharacterized protein</fullName>
    </submittedName>
</protein>
<accession>A0A858RCR9</accession>